<gene>
    <name evidence="6" type="ORF">SAMN02745172_02585</name>
</gene>
<dbReference type="AlphaFoldDB" id="A0A1M7ZMQ0"/>
<dbReference type="OrthoDB" id="9812907at2"/>
<evidence type="ECO:0000313" key="6">
    <source>
        <dbReference type="EMBL" id="SHO65936.1"/>
    </source>
</evidence>
<proteinExistence type="predicted"/>
<dbReference type="InterPro" id="IPR051265">
    <property type="entry name" value="HIBADH-related_NP60_sf"/>
</dbReference>
<dbReference type="Proteomes" id="UP000186406">
    <property type="component" value="Unassembled WGS sequence"/>
</dbReference>
<dbReference type="PANTHER" id="PTHR43580:SF2">
    <property type="entry name" value="CYTOKINE-LIKE NUCLEAR FACTOR N-PAC"/>
    <property type="match status" value="1"/>
</dbReference>
<dbReference type="Gene3D" id="1.10.1040.10">
    <property type="entry name" value="N-(1-d-carboxylethyl)-l-norvaline Dehydrogenase, domain 2"/>
    <property type="match status" value="1"/>
</dbReference>
<dbReference type="InterPro" id="IPR002204">
    <property type="entry name" value="3-OH-isobutyrate_DH-rel_CS"/>
</dbReference>
<evidence type="ECO:0000313" key="7">
    <source>
        <dbReference type="Proteomes" id="UP000186406"/>
    </source>
</evidence>
<dbReference type="GO" id="GO:0016491">
    <property type="term" value="F:oxidoreductase activity"/>
    <property type="evidence" value="ECO:0007669"/>
    <property type="project" value="UniProtKB-KW"/>
</dbReference>
<dbReference type="InterPro" id="IPR029154">
    <property type="entry name" value="HIBADH-like_NADP-bd"/>
</dbReference>
<dbReference type="InterPro" id="IPR036291">
    <property type="entry name" value="NAD(P)-bd_dom_sf"/>
</dbReference>
<dbReference type="Pfam" id="PF03446">
    <property type="entry name" value="NAD_binding_2"/>
    <property type="match status" value="1"/>
</dbReference>
<evidence type="ECO:0000259" key="4">
    <source>
        <dbReference type="Pfam" id="PF03446"/>
    </source>
</evidence>
<protein>
    <submittedName>
        <fullName evidence="6">3-hydroxyisobutyrate dehydrogenase</fullName>
    </submittedName>
</protein>
<feature type="domain" description="3-hydroxyisobutyrate dehydrogenase-like NAD-binding" evidence="5">
    <location>
        <begin position="168"/>
        <end position="282"/>
    </location>
</feature>
<keyword evidence="1" id="KW-0560">Oxidoreductase</keyword>
<dbReference type="InterPro" id="IPR006115">
    <property type="entry name" value="6PGDH_NADP-bd"/>
</dbReference>
<dbReference type="PIRSF" id="PIRSF000103">
    <property type="entry name" value="HIBADH"/>
    <property type="match status" value="1"/>
</dbReference>
<dbReference type="InterPro" id="IPR013328">
    <property type="entry name" value="6PGD_dom2"/>
</dbReference>
<accession>A0A1M7ZMQ0</accession>
<dbReference type="PANTHER" id="PTHR43580">
    <property type="entry name" value="OXIDOREDUCTASE GLYR1-RELATED"/>
    <property type="match status" value="1"/>
</dbReference>
<feature type="active site" evidence="3">
    <location>
        <position position="170"/>
    </location>
</feature>
<evidence type="ECO:0000259" key="5">
    <source>
        <dbReference type="Pfam" id="PF14833"/>
    </source>
</evidence>
<dbReference type="GO" id="GO:0016054">
    <property type="term" value="P:organic acid catabolic process"/>
    <property type="evidence" value="ECO:0007669"/>
    <property type="project" value="UniProtKB-ARBA"/>
</dbReference>
<dbReference type="PROSITE" id="PS00895">
    <property type="entry name" value="3_HYDROXYISOBUT_DH"/>
    <property type="match status" value="1"/>
</dbReference>
<dbReference type="EMBL" id="FRXO01000005">
    <property type="protein sequence ID" value="SHO65936.1"/>
    <property type="molecule type" value="Genomic_DNA"/>
</dbReference>
<dbReference type="RefSeq" id="WP_073629341.1">
    <property type="nucleotide sequence ID" value="NZ_FRXO01000005.1"/>
</dbReference>
<dbReference type="SUPFAM" id="SSF51735">
    <property type="entry name" value="NAD(P)-binding Rossmann-fold domains"/>
    <property type="match status" value="1"/>
</dbReference>
<organism evidence="6 7">
    <name type="scientific">Pseudoxanthobacter soli DSM 19599</name>
    <dbReference type="NCBI Taxonomy" id="1123029"/>
    <lineage>
        <taxon>Bacteria</taxon>
        <taxon>Pseudomonadati</taxon>
        <taxon>Pseudomonadota</taxon>
        <taxon>Alphaproteobacteria</taxon>
        <taxon>Hyphomicrobiales</taxon>
        <taxon>Segnochrobactraceae</taxon>
        <taxon>Pseudoxanthobacter</taxon>
    </lineage>
</organism>
<dbReference type="GO" id="GO:0050661">
    <property type="term" value="F:NADP binding"/>
    <property type="evidence" value="ECO:0007669"/>
    <property type="project" value="InterPro"/>
</dbReference>
<keyword evidence="2" id="KW-0520">NAD</keyword>
<keyword evidence="7" id="KW-1185">Reference proteome</keyword>
<feature type="domain" description="6-phosphogluconate dehydrogenase NADP-binding" evidence="4">
    <location>
        <begin position="2"/>
        <end position="160"/>
    </location>
</feature>
<sequence>MEIGFIGLGIMGQPMAANLKRAGVPLVVWNRTPQRTAPLAAEGAAVAETAAALLARVGIAFLMLMNGEAIDAALGRGTDAFAANVAGRTLVNMGTVPPGYSIALERDILDAGGAYLEAPVSGSRAPAEAGRLIAMLAGSSPRKEEVERLLGYMCTRVVPCGPVPSALRMKLAVNLYLLTTVAGFVEAFHFADGLGLDLSRFVEVLEAGPMASEVSRIKGRKLLAGDFTAQAAIGDVLKNSALVADAAHEAGVASPLQNACLSLYRETLDLGHGDSDMVAVLHAFAARTAAIRRASAGA</sequence>
<dbReference type="STRING" id="1123029.SAMN02745172_02585"/>
<dbReference type="InterPro" id="IPR015815">
    <property type="entry name" value="HIBADH-related"/>
</dbReference>
<reference evidence="6 7" key="1">
    <citation type="submission" date="2016-12" db="EMBL/GenBank/DDBJ databases">
        <authorList>
            <person name="Song W.-J."/>
            <person name="Kurnit D.M."/>
        </authorList>
    </citation>
    <scope>NUCLEOTIDE SEQUENCE [LARGE SCALE GENOMIC DNA]</scope>
    <source>
        <strain evidence="6 7">DSM 19599</strain>
    </source>
</reference>
<dbReference type="InterPro" id="IPR008927">
    <property type="entry name" value="6-PGluconate_DH-like_C_sf"/>
</dbReference>
<evidence type="ECO:0000256" key="1">
    <source>
        <dbReference type="ARBA" id="ARBA00023002"/>
    </source>
</evidence>
<dbReference type="Pfam" id="PF14833">
    <property type="entry name" value="NAD_binding_11"/>
    <property type="match status" value="1"/>
</dbReference>
<evidence type="ECO:0000256" key="3">
    <source>
        <dbReference type="PIRSR" id="PIRSR000103-1"/>
    </source>
</evidence>
<evidence type="ECO:0000256" key="2">
    <source>
        <dbReference type="ARBA" id="ARBA00023027"/>
    </source>
</evidence>
<dbReference type="Gene3D" id="3.40.50.720">
    <property type="entry name" value="NAD(P)-binding Rossmann-like Domain"/>
    <property type="match status" value="1"/>
</dbReference>
<name>A0A1M7ZMQ0_9HYPH</name>
<dbReference type="SUPFAM" id="SSF48179">
    <property type="entry name" value="6-phosphogluconate dehydrogenase C-terminal domain-like"/>
    <property type="match status" value="1"/>
</dbReference>
<dbReference type="GO" id="GO:0051287">
    <property type="term" value="F:NAD binding"/>
    <property type="evidence" value="ECO:0007669"/>
    <property type="project" value="InterPro"/>
</dbReference>